<dbReference type="AlphaFoldDB" id="A0A820W3V4"/>
<proteinExistence type="predicted"/>
<organism evidence="1 2">
    <name type="scientific">Rotaria socialis</name>
    <dbReference type="NCBI Taxonomy" id="392032"/>
    <lineage>
        <taxon>Eukaryota</taxon>
        <taxon>Metazoa</taxon>
        <taxon>Spiralia</taxon>
        <taxon>Gnathifera</taxon>
        <taxon>Rotifera</taxon>
        <taxon>Eurotatoria</taxon>
        <taxon>Bdelloidea</taxon>
        <taxon>Philodinida</taxon>
        <taxon>Philodinidae</taxon>
        <taxon>Rotaria</taxon>
    </lineage>
</organism>
<keyword evidence="2" id="KW-1185">Reference proteome</keyword>
<reference evidence="1" key="1">
    <citation type="submission" date="2021-02" db="EMBL/GenBank/DDBJ databases">
        <authorList>
            <person name="Nowell W R."/>
        </authorList>
    </citation>
    <scope>NUCLEOTIDE SEQUENCE</scope>
</reference>
<gene>
    <name evidence="1" type="ORF">UJA718_LOCUS27003</name>
</gene>
<dbReference type="EMBL" id="CAJOBP010007284">
    <property type="protein sequence ID" value="CAF4511224.1"/>
    <property type="molecule type" value="Genomic_DNA"/>
</dbReference>
<dbReference type="Proteomes" id="UP000663873">
    <property type="component" value="Unassembled WGS sequence"/>
</dbReference>
<protein>
    <submittedName>
        <fullName evidence="1">Uncharacterized protein</fullName>
    </submittedName>
</protein>
<accession>A0A820W3V4</accession>
<feature type="non-terminal residue" evidence="1">
    <location>
        <position position="1"/>
    </location>
</feature>
<evidence type="ECO:0000313" key="2">
    <source>
        <dbReference type="Proteomes" id="UP000663873"/>
    </source>
</evidence>
<evidence type="ECO:0000313" key="1">
    <source>
        <dbReference type="EMBL" id="CAF4511224.1"/>
    </source>
</evidence>
<name>A0A820W3V4_9BILA</name>
<sequence>SLLPLAIIEHNETVEVENQYVRAG</sequence>
<comment type="caution">
    <text evidence="1">The sequence shown here is derived from an EMBL/GenBank/DDBJ whole genome shotgun (WGS) entry which is preliminary data.</text>
</comment>